<gene>
    <name evidence="1" type="ORF">RALSY_40401</name>
</gene>
<dbReference type="EMBL" id="FR854089">
    <property type="protein sequence ID" value="CCA86186.1"/>
    <property type="molecule type" value="Genomic_DNA"/>
</dbReference>
<name>G3A6T2_9RALS</name>
<evidence type="ECO:0000313" key="1">
    <source>
        <dbReference type="EMBL" id="CCA86186.1"/>
    </source>
</evidence>
<reference evidence="1" key="1">
    <citation type="journal article" date="2011" name="PLoS ONE">
        <title>Ralstonia syzygii, the Blood Disease Bacterium and some Asian R. solanacearum strains form a single genomic species despite divergent lifestyles.</title>
        <authorList>
            <person name="Remenant B."/>
            <person name="de Cambiaire J.C."/>
            <person name="Cellier G."/>
            <person name="Jacobs J.M."/>
            <person name="Mangenot S."/>
            <person name="Barbe V."/>
            <person name="Lajus A."/>
            <person name="Vallenet D."/>
            <person name="Medigue C."/>
            <person name="Fegan M."/>
            <person name="Allen C."/>
            <person name="Prior P."/>
        </authorList>
    </citation>
    <scope>NUCLEOTIDE SEQUENCE</scope>
    <source>
        <strain evidence="1">R24</strain>
    </source>
</reference>
<reference evidence="1" key="2">
    <citation type="submission" date="2011-04" db="EMBL/GenBank/DDBJ databases">
        <authorList>
            <person name="Genoscope - CEA"/>
        </authorList>
    </citation>
    <scope>NUCLEOTIDE SEQUENCE</scope>
    <source>
        <strain evidence="1">R24</strain>
    </source>
</reference>
<dbReference type="AlphaFoldDB" id="G3A6T2"/>
<proteinExistence type="predicted"/>
<sequence>MAKAGVRPDGLRVSVGIVARDGLISLVLSIVEGVRIDVSHDTRLVLPRYPLIDGHLIFASIWMQKARIYCSRLSQYSSFSVTDHSG</sequence>
<accession>G3A6T2</accession>
<protein>
    <submittedName>
        <fullName evidence="1">Uncharacterized protein</fullName>
    </submittedName>
</protein>
<organism evidence="1">
    <name type="scientific">Ralstonia syzygii R24</name>
    <dbReference type="NCBI Taxonomy" id="907261"/>
    <lineage>
        <taxon>Bacteria</taxon>
        <taxon>Pseudomonadati</taxon>
        <taxon>Pseudomonadota</taxon>
        <taxon>Betaproteobacteria</taxon>
        <taxon>Burkholderiales</taxon>
        <taxon>Burkholderiaceae</taxon>
        <taxon>Ralstonia</taxon>
        <taxon>Ralstonia solanacearum species complex</taxon>
    </lineage>
</organism>